<dbReference type="Proteomes" id="UP000242915">
    <property type="component" value="Unassembled WGS sequence"/>
</dbReference>
<feature type="domain" description="SseB protein C-terminal" evidence="1">
    <location>
        <begin position="39"/>
        <end position="112"/>
    </location>
</feature>
<dbReference type="AlphaFoldDB" id="A0A239G199"/>
<evidence type="ECO:0000313" key="3">
    <source>
        <dbReference type="Proteomes" id="UP000242915"/>
    </source>
</evidence>
<accession>A0A239G199</accession>
<dbReference type="InterPro" id="IPR027945">
    <property type="entry name" value="SseB_C"/>
</dbReference>
<protein>
    <submittedName>
        <fullName evidence="2">SseB protein C-terminal domain-containing protein</fullName>
    </submittedName>
</protein>
<dbReference type="EMBL" id="FZOG01000003">
    <property type="protein sequence ID" value="SNS62468.1"/>
    <property type="molecule type" value="Genomic_DNA"/>
</dbReference>
<name>A0A239G199_9PSED</name>
<organism evidence="2 3">
    <name type="scientific">Pseudomonas segetis</name>
    <dbReference type="NCBI Taxonomy" id="298908"/>
    <lineage>
        <taxon>Bacteria</taxon>
        <taxon>Pseudomonadati</taxon>
        <taxon>Pseudomonadota</taxon>
        <taxon>Gammaproteobacteria</taxon>
        <taxon>Pseudomonadales</taxon>
        <taxon>Pseudomonadaceae</taxon>
        <taxon>Pseudomonas</taxon>
    </lineage>
</organism>
<evidence type="ECO:0000259" key="1">
    <source>
        <dbReference type="Pfam" id="PF14581"/>
    </source>
</evidence>
<keyword evidence="3" id="KW-1185">Reference proteome</keyword>
<proteinExistence type="predicted"/>
<gene>
    <name evidence="2" type="ORF">SAMN05216255_2857</name>
</gene>
<sequence>MSSTLVQPDCSAEKPRPIVVALSLPPLEKALVPVCAELAITEAYFAALRQPGDAQAPRLLLAISGAEVARQRRLAAAVAEMLPDDVELDLIELADDEFSETLRKSCTPFYSR</sequence>
<reference evidence="3" key="1">
    <citation type="submission" date="2017-06" db="EMBL/GenBank/DDBJ databases">
        <authorList>
            <person name="Varghese N."/>
            <person name="Submissions S."/>
        </authorList>
    </citation>
    <scope>NUCLEOTIDE SEQUENCE [LARGE SCALE GENOMIC DNA]</scope>
    <source>
        <strain evidence="3">CIP 108523</strain>
    </source>
</reference>
<dbReference type="Pfam" id="PF14581">
    <property type="entry name" value="SseB_C"/>
    <property type="match status" value="1"/>
</dbReference>
<evidence type="ECO:0000313" key="2">
    <source>
        <dbReference type="EMBL" id="SNS62468.1"/>
    </source>
</evidence>
<dbReference type="RefSeq" id="WP_010489329.1">
    <property type="nucleotide sequence ID" value="NZ_FZOG01000003.1"/>
</dbReference>